<sequence length="572" mass="63756">MFAEGCRTLRPIAHSGLRTCANPAYARFFSAYKKLYGKQSHASKESSHVPHGDYEKRLAQLQRYTSFEECYPRLTRSSECLRMSAGAVRTQSEALEVNATDASKRVSISGRVRSVRTAGSKLVFIDLEDVDNNVQVVCNLGRLQEAGVSQETFRSFRHIVRKGDWYTFNGNPHKTSTGEPSLLAQGFQLMAPSLHQLPDQLDDAEVRARRPHVDMLVNPEVIQTLKMRSQIERRIASFFDNEGFSRVTTPLLTAGAGGAVARPFETVATELENTTLNLRIAPELWLKRLVVGGMGKVYELGPAFRNEGVDATHNPEFTMCECYTPFADLEHLMTMTETLLHTVYDEIRMLGRESFAELKETVVDFEGHAAGFFAGPFPRIRFIPGIEQAMGRKLPDLDAPTATEDLRGIFAELAIKLPSKPTLPGLLDALAGHCLEPLCDRPTFITEHPAVMSPLAKSFTCPESGQRLSARAELFIRGNEYANMYEEENSPFEQRKKLADQLAYRKVDGESDGKGEVDESYLEALEWGLPPTGGWGMGIDRLVMLFTGQKRIGDVLPFGTLRNVVGLAQRQK</sequence>
<reference evidence="7 8" key="1">
    <citation type="submission" date="2024-07" db="EMBL/GenBank/DDBJ databases">
        <title>Draft sequence of the Neodothiora populina.</title>
        <authorList>
            <person name="Drown D.D."/>
            <person name="Schuette U.S."/>
            <person name="Buechlein A.B."/>
            <person name="Rusch D.R."/>
            <person name="Winton L.W."/>
            <person name="Adams G.A."/>
        </authorList>
    </citation>
    <scope>NUCLEOTIDE SEQUENCE [LARGE SCALE GENOMIC DNA]</scope>
    <source>
        <strain evidence="7 8">CPC 39397</strain>
    </source>
</reference>
<evidence type="ECO:0000259" key="6">
    <source>
        <dbReference type="PROSITE" id="PS50862"/>
    </source>
</evidence>
<comment type="caution">
    <text evidence="7">The sequence shown here is derived from an EMBL/GenBank/DDBJ whole genome shotgun (WGS) entry which is preliminary data.</text>
</comment>
<dbReference type="InterPro" id="IPR012340">
    <property type="entry name" value="NA-bd_OB-fold"/>
</dbReference>
<gene>
    <name evidence="7" type="ORF">AAFC00_003014</name>
</gene>
<dbReference type="CDD" id="cd04322">
    <property type="entry name" value="LysRS_N"/>
    <property type="match status" value="1"/>
</dbReference>
<dbReference type="Gene3D" id="2.40.50.140">
    <property type="entry name" value="Nucleic acid-binding proteins"/>
    <property type="match status" value="1"/>
</dbReference>
<dbReference type="Pfam" id="PF00152">
    <property type="entry name" value="tRNA-synt_2"/>
    <property type="match status" value="1"/>
</dbReference>
<evidence type="ECO:0000313" key="8">
    <source>
        <dbReference type="Proteomes" id="UP001562354"/>
    </source>
</evidence>
<evidence type="ECO:0000256" key="4">
    <source>
        <dbReference type="ARBA" id="ARBA00023146"/>
    </source>
</evidence>
<dbReference type="Gene3D" id="3.30.930.10">
    <property type="entry name" value="Bira Bifunctional Protein, Domain 2"/>
    <property type="match status" value="1"/>
</dbReference>
<dbReference type="InterPro" id="IPR004364">
    <property type="entry name" value="Aa-tRNA-synt_II"/>
</dbReference>
<evidence type="ECO:0000313" key="7">
    <source>
        <dbReference type="EMBL" id="KAL1302646.1"/>
    </source>
</evidence>
<dbReference type="Proteomes" id="UP001562354">
    <property type="component" value="Unassembled WGS sequence"/>
</dbReference>
<organism evidence="7 8">
    <name type="scientific">Neodothiora populina</name>
    <dbReference type="NCBI Taxonomy" id="2781224"/>
    <lineage>
        <taxon>Eukaryota</taxon>
        <taxon>Fungi</taxon>
        <taxon>Dikarya</taxon>
        <taxon>Ascomycota</taxon>
        <taxon>Pezizomycotina</taxon>
        <taxon>Dothideomycetes</taxon>
        <taxon>Dothideomycetidae</taxon>
        <taxon>Dothideales</taxon>
        <taxon>Dothioraceae</taxon>
        <taxon>Neodothiora</taxon>
    </lineage>
</organism>
<dbReference type="InterPro" id="IPR004365">
    <property type="entry name" value="NA-bd_OB_tRNA"/>
</dbReference>
<evidence type="ECO:0000256" key="3">
    <source>
        <dbReference type="ARBA" id="ARBA00022840"/>
    </source>
</evidence>
<dbReference type="GeneID" id="95976716"/>
<dbReference type="InterPro" id="IPR045864">
    <property type="entry name" value="aa-tRNA-synth_II/BPL/LPL"/>
</dbReference>
<accession>A0ABR3PAB7</accession>
<name>A0ABR3PAB7_9PEZI</name>
<dbReference type="EMBL" id="JBFMKM010000012">
    <property type="protein sequence ID" value="KAL1302646.1"/>
    <property type="molecule type" value="Genomic_DNA"/>
</dbReference>
<dbReference type="Pfam" id="PF01336">
    <property type="entry name" value="tRNA_anti-codon"/>
    <property type="match status" value="1"/>
</dbReference>
<dbReference type="PROSITE" id="PS50862">
    <property type="entry name" value="AA_TRNA_LIGASE_II"/>
    <property type="match status" value="1"/>
</dbReference>
<feature type="domain" description="Aminoacyl-transfer RNA synthetases class-II family profile" evidence="6">
    <location>
        <begin position="225"/>
        <end position="557"/>
    </location>
</feature>
<proteinExistence type="predicted"/>
<evidence type="ECO:0000256" key="5">
    <source>
        <dbReference type="ARBA" id="ARBA00030563"/>
    </source>
</evidence>
<dbReference type="PANTHER" id="PTHR42918:SF5">
    <property type="entry name" value="LYSINE--TRNA LIGASE, MITOCHONDRIAL"/>
    <property type="match status" value="1"/>
</dbReference>
<keyword evidence="8" id="KW-1185">Reference proteome</keyword>
<dbReference type="SUPFAM" id="SSF50249">
    <property type="entry name" value="Nucleic acid-binding proteins"/>
    <property type="match status" value="1"/>
</dbReference>
<evidence type="ECO:0000256" key="2">
    <source>
        <dbReference type="ARBA" id="ARBA00022741"/>
    </source>
</evidence>
<keyword evidence="1" id="KW-0436">Ligase</keyword>
<dbReference type="PANTHER" id="PTHR42918">
    <property type="entry name" value="LYSYL-TRNA SYNTHETASE"/>
    <property type="match status" value="1"/>
</dbReference>
<dbReference type="RefSeq" id="XP_069198922.1">
    <property type="nucleotide sequence ID" value="XM_069342421.1"/>
</dbReference>
<dbReference type="PRINTS" id="PR00982">
    <property type="entry name" value="TRNASYNTHLYS"/>
</dbReference>
<keyword evidence="2" id="KW-0547">Nucleotide-binding</keyword>
<dbReference type="SUPFAM" id="SSF55681">
    <property type="entry name" value="Class II aaRS and biotin synthetases"/>
    <property type="match status" value="1"/>
</dbReference>
<dbReference type="InterPro" id="IPR044136">
    <property type="entry name" value="Lys-tRNA-ligase_II_N"/>
</dbReference>
<keyword evidence="3" id="KW-0067">ATP-binding</keyword>
<dbReference type="InterPro" id="IPR018149">
    <property type="entry name" value="Lys-tRNA-synth_II_C"/>
</dbReference>
<keyword evidence="4" id="KW-0030">Aminoacyl-tRNA synthetase</keyword>
<evidence type="ECO:0000256" key="1">
    <source>
        <dbReference type="ARBA" id="ARBA00022598"/>
    </source>
</evidence>
<dbReference type="InterPro" id="IPR006195">
    <property type="entry name" value="aa-tRNA-synth_II"/>
</dbReference>
<protein>
    <recommendedName>
        <fullName evidence="5">Lysyl-tRNA synthetase</fullName>
    </recommendedName>
</protein>